<organism evidence="5 6">
    <name type="scientific">Helicobacter macacae MIT 99-5501</name>
    <dbReference type="NCBI Taxonomy" id="1357400"/>
    <lineage>
        <taxon>Bacteria</taxon>
        <taxon>Pseudomonadati</taxon>
        <taxon>Campylobacterota</taxon>
        <taxon>Epsilonproteobacteria</taxon>
        <taxon>Campylobacterales</taxon>
        <taxon>Helicobacteraceae</taxon>
        <taxon>Helicobacter</taxon>
    </lineage>
</organism>
<dbReference type="InterPro" id="IPR001537">
    <property type="entry name" value="SpoU_MeTrfase"/>
</dbReference>
<evidence type="ECO:0000259" key="4">
    <source>
        <dbReference type="SMART" id="SM00967"/>
    </source>
</evidence>
<keyword evidence="2 5" id="KW-0808">Transferase</keyword>
<sequence length="301" mass="33299">MPTKNPRYKHPQTDSKTSKKPQDSSQNLLQNHSQNPPKTSHKALQNLLQNFSQNNSQDSLIIYGKQILLSIITHHSDKIEQIYLSKDIDKATFAYLKSANKPIIKIDNKKAQALARGGNHQGFLASISPLTPLSLKEIKQYDKIIVLCGLNDMGNIGGIFRSAYCLGVDAIILADSFSDFATKLTAKSAQKFATITRSSVGAAFDMPFCIVPSALEIISELKEAGFMLLGTAPQGENIKDFRESKNYQKNKWALFLGSEENGLCAKITKKFDKILSVKMHRDFNSLNVSVAAGIVMSYLLN</sequence>
<dbReference type="InterPro" id="IPR013123">
    <property type="entry name" value="SpoU_subst-bd"/>
</dbReference>
<dbReference type="HOGENOM" id="CLU_021322_0_1_7"/>
<dbReference type="GO" id="GO:0008173">
    <property type="term" value="F:RNA methyltransferase activity"/>
    <property type="evidence" value="ECO:0007669"/>
    <property type="project" value="InterPro"/>
</dbReference>
<reference evidence="5 6" key="1">
    <citation type="journal article" date="2014" name="Genome Announc.">
        <title>Draft genome sequences of six enterohepatic helicobacter species isolated from humans and one from rhesus macaques.</title>
        <authorList>
            <person name="Shen Z."/>
            <person name="Sheh A."/>
            <person name="Young S.K."/>
            <person name="Abouelliel A."/>
            <person name="Ward D.V."/>
            <person name="Earl A.M."/>
            <person name="Fox J.G."/>
        </authorList>
    </citation>
    <scope>NUCLEOTIDE SEQUENCE [LARGE SCALE GENOMIC DNA]</scope>
    <source>
        <strain evidence="5 6">MIT 99-5501</strain>
    </source>
</reference>
<dbReference type="GO" id="GO:0032259">
    <property type="term" value="P:methylation"/>
    <property type="evidence" value="ECO:0007669"/>
    <property type="project" value="UniProtKB-KW"/>
</dbReference>
<feature type="compositionally biased region" description="Polar residues" evidence="3">
    <location>
        <begin position="23"/>
        <end position="38"/>
    </location>
</feature>
<feature type="domain" description="RNA 2-O ribose methyltransferase substrate binding" evidence="4">
    <location>
        <begin position="61"/>
        <end position="133"/>
    </location>
</feature>
<dbReference type="Pfam" id="PF00588">
    <property type="entry name" value="SpoU_methylase"/>
    <property type="match status" value="1"/>
</dbReference>
<accession>V8C7W1</accession>
<evidence type="ECO:0000256" key="3">
    <source>
        <dbReference type="SAM" id="MobiDB-lite"/>
    </source>
</evidence>
<keyword evidence="6" id="KW-1185">Reference proteome</keyword>
<feature type="compositionally biased region" description="Basic and acidic residues" evidence="3">
    <location>
        <begin position="11"/>
        <end position="22"/>
    </location>
</feature>
<dbReference type="GO" id="GO:0003723">
    <property type="term" value="F:RNA binding"/>
    <property type="evidence" value="ECO:0007669"/>
    <property type="project" value="InterPro"/>
</dbReference>
<proteinExistence type="predicted"/>
<dbReference type="eggNOG" id="COG0566">
    <property type="taxonomic scope" value="Bacteria"/>
</dbReference>
<protein>
    <submittedName>
        <fullName evidence="5">RNA methyltransferase, TrmH family, group 3</fullName>
    </submittedName>
</protein>
<dbReference type="NCBIfam" id="TIGR00186">
    <property type="entry name" value="rRNA_methyl_3"/>
    <property type="match status" value="1"/>
</dbReference>
<dbReference type="SMART" id="SM00967">
    <property type="entry name" value="SpoU_sub_bind"/>
    <property type="match status" value="1"/>
</dbReference>
<gene>
    <name evidence="5" type="ORF">HMPREF2086_01288</name>
</gene>
<evidence type="ECO:0000256" key="1">
    <source>
        <dbReference type="ARBA" id="ARBA00022603"/>
    </source>
</evidence>
<name>V8C7W1_9HELI</name>
<comment type="caution">
    <text evidence="5">The sequence shown here is derived from an EMBL/GenBank/DDBJ whole genome shotgun (WGS) entry which is preliminary data.</text>
</comment>
<dbReference type="RefSeq" id="WP_023928030.1">
    <property type="nucleotide sequence ID" value="NZ_KI669454.1"/>
</dbReference>
<evidence type="ECO:0000313" key="5">
    <source>
        <dbReference type="EMBL" id="ETD23483.1"/>
    </source>
</evidence>
<evidence type="ECO:0000313" key="6">
    <source>
        <dbReference type="Proteomes" id="UP000018731"/>
    </source>
</evidence>
<dbReference type="SUPFAM" id="SSF55315">
    <property type="entry name" value="L30e-like"/>
    <property type="match status" value="1"/>
</dbReference>
<dbReference type="PANTHER" id="PTHR46429:SF1">
    <property type="entry name" value="23S RRNA (GUANOSINE-2'-O-)-METHYLTRANSFERASE RLMB"/>
    <property type="match status" value="1"/>
</dbReference>
<dbReference type="Gene3D" id="3.40.1280.10">
    <property type="match status" value="1"/>
</dbReference>
<dbReference type="InterPro" id="IPR004441">
    <property type="entry name" value="rRNA_MeTrfase_TrmH"/>
</dbReference>
<dbReference type="Proteomes" id="UP000018731">
    <property type="component" value="Unassembled WGS sequence"/>
</dbReference>
<dbReference type="GO" id="GO:0006396">
    <property type="term" value="P:RNA processing"/>
    <property type="evidence" value="ECO:0007669"/>
    <property type="project" value="InterPro"/>
</dbReference>
<dbReference type="OrthoDB" id="9785673at2"/>
<dbReference type="SUPFAM" id="SSF75217">
    <property type="entry name" value="alpha/beta knot"/>
    <property type="match status" value="1"/>
</dbReference>
<dbReference type="PATRIC" id="fig|1357400.3.peg.1727"/>
<dbReference type="PANTHER" id="PTHR46429">
    <property type="entry name" value="23S RRNA (GUANOSINE-2'-O-)-METHYLTRANSFERASE RLMB"/>
    <property type="match status" value="1"/>
</dbReference>
<dbReference type="EMBL" id="AZJI01000005">
    <property type="protein sequence ID" value="ETD23483.1"/>
    <property type="molecule type" value="Genomic_DNA"/>
</dbReference>
<dbReference type="Pfam" id="PF08032">
    <property type="entry name" value="SpoU_sub_bind"/>
    <property type="match status" value="1"/>
</dbReference>
<feature type="region of interest" description="Disordered" evidence="3">
    <location>
        <begin position="1"/>
        <end position="40"/>
    </location>
</feature>
<dbReference type="Gene3D" id="3.30.1330.30">
    <property type="match status" value="1"/>
</dbReference>
<dbReference type="InterPro" id="IPR029026">
    <property type="entry name" value="tRNA_m1G_MTases_N"/>
</dbReference>
<evidence type="ECO:0000256" key="2">
    <source>
        <dbReference type="ARBA" id="ARBA00022679"/>
    </source>
</evidence>
<dbReference type="AlphaFoldDB" id="V8C7W1"/>
<dbReference type="CDD" id="cd18095">
    <property type="entry name" value="SpoU-like_rRNA-MTase"/>
    <property type="match status" value="1"/>
</dbReference>
<feature type="compositionally biased region" description="Basic residues" evidence="3">
    <location>
        <begin position="1"/>
        <end position="10"/>
    </location>
</feature>
<dbReference type="STRING" id="1357400.HMPREF2086_01288"/>
<dbReference type="InterPro" id="IPR029064">
    <property type="entry name" value="Ribosomal_eL30-like_sf"/>
</dbReference>
<keyword evidence="1 5" id="KW-0489">Methyltransferase</keyword>
<dbReference type="GO" id="GO:0005829">
    <property type="term" value="C:cytosol"/>
    <property type="evidence" value="ECO:0007669"/>
    <property type="project" value="TreeGrafter"/>
</dbReference>
<dbReference type="InterPro" id="IPR029028">
    <property type="entry name" value="Alpha/beta_knot_MTases"/>
</dbReference>